<protein>
    <recommendedName>
        <fullName evidence="3">Craniofacial development protein 2</fullName>
    </recommendedName>
</protein>
<dbReference type="AlphaFoldDB" id="A0A4C1VZX0"/>
<reference evidence="1 2" key="1">
    <citation type="journal article" date="2019" name="Commun. Biol.">
        <title>The bagworm genome reveals a unique fibroin gene that provides high tensile strength.</title>
        <authorList>
            <person name="Kono N."/>
            <person name="Nakamura H."/>
            <person name="Ohtoshi R."/>
            <person name="Tomita M."/>
            <person name="Numata K."/>
            <person name="Arakawa K."/>
        </authorList>
    </citation>
    <scope>NUCLEOTIDE SEQUENCE [LARGE SCALE GENOMIC DNA]</scope>
</reference>
<evidence type="ECO:0000313" key="1">
    <source>
        <dbReference type="EMBL" id="GBP44363.1"/>
    </source>
</evidence>
<comment type="caution">
    <text evidence="1">The sequence shown here is derived from an EMBL/GenBank/DDBJ whole genome shotgun (WGS) entry which is preliminary data.</text>
</comment>
<dbReference type="EMBL" id="BGZK01000451">
    <property type="protein sequence ID" value="GBP44363.1"/>
    <property type="molecule type" value="Genomic_DNA"/>
</dbReference>
<proteinExistence type="predicted"/>
<dbReference type="OrthoDB" id="418748at2759"/>
<dbReference type="Proteomes" id="UP000299102">
    <property type="component" value="Unassembled WGS sequence"/>
</dbReference>
<accession>A0A4C1VZX0</accession>
<name>A0A4C1VZX0_EUMVA</name>
<gene>
    <name evidence="1" type="ORF">EVAR_31258_1</name>
</gene>
<organism evidence="1 2">
    <name type="scientific">Eumeta variegata</name>
    <name type="common">Bagworm moth</name>
    <name type="synonym">Eumeta japonica</name>
    <dbReference type="NCBI Taxonomy" id="151549"/>
    <lineage>
        <taxon>Eukaryota</taxon>
        <taxon>Metazoa</taxon>
        <taxon>Ecdysozoa</taxon>
        <taxon>Arthropoda</taxon>
        <taxon>Hexapoda</taxon>
        <taxon>Insecta</taxon>
        <taxon>Pterygota</taxon>
        <taxon>Neoptera</taxon>
        <taxon>Endopterygota</taxon>
        <taxon>Lepidoptera</taxon>
        <taxon>Glossata</taxon>
        <taxon>Ditrysia</taxon>
        <taxon>Tineoidea</taxon>
        <taxon>Psychidae</taxon>
        <taxon>Oiketicinae</taxon>
        <taxon>Eumeta</taxon>
    </lineage>
</organism>
<evidence type="ECO:0000313" key="2">
    <source>
        <dbReference type="Proteomes" id="UP000299102"/>
    </source>
</evidence>
<evidence type="ECO:0008006" key="3">
    <source>
        <dbReference type="Google" id="ProtNLM"/>
    </source>
</evidence>
<keyword evidence="2" id="KW-1185">Reference proteome</keyword>
<sequence>MRTRKVGFGTLNACGGINNKIDDVYELMKDRRMDVLCVNDTKMKDSGGATKHGFLESYWSGVEQCQRRCRSVGSILSERLHECVNSYSYAPDM</sequence>